<dbReference type="Pfam" id="PF01729">
    <property type="entry name" value="QRPTase_C"/>
    <property type="match status" value="1"/>
</dbReference>
<feature type="domain" description="Quinolinate phosphoribosyl transferase N-terminal" evidence="8">
    <location>
        <begin position="48"/>
        <end position="133"/>
    </location>
</feature>
<dbReference type="NCBIfam" id="TIGR00078">
    <property type="entry name" value="nadC"/>
    <property type="match status" value="1"/>
</dbReference>
<dbReference type="PIRSF" id="PIRSF006250">
    <property type="entry name" value="NadC_ModD"/>
    <property type="match status" value="1"/>
</dbReference>
<dbReference type="Gene3D" id="3.90.1170.20">
    <property type="entry name" value="Quinolinate phosphoribosyl transferase, N-terminal domain"/>
    <property type="match status" value="1"/>
</dbReference>
<dbReference type="GO" id="GO:0009435">
    <property type="term" value="P:NAD+ biosynthetic process"/>
    <property type="evidence" value="ECO:0007669"/>
    <property type="project" value="UniProtKB-UniPathway"/>
</dbReference>
<keyword evidence="5" id="KW-0328">Glycosyltransferase</keyword>
<keyword evidence="6" id="KW-0808">Transferase</keyword>
<dbReference type="GO" id="GO:0005737">
    <property type="term" value="C:cytoplasm"/>
    <property type="evidence" value="ECO:0007669"/>
    <property type="project" value="TreeGrafter"/>
</dbReference>
<dbReference type="InterPro" id="IPR004393">
    <property type="entry name" value="NadC"/>
</dbReference>
<feature type="non-terminal residue" evidence="9">
    <location>
        <position position="1"/>
    </location>
</feature>
<dbReference type="UniPathway" id="UPA00253">
    <property type="reaction ID" value="UER00331"/>
</dbReference>
<name>A0A382X1D9_9ZZZZ</name>
<proteinExistence type="inferred from homology"/>
<evidence type="ECO:0000256" key="1">
    <source>
        <dbReference type="ARBA" id="ARBA00004893"/>
    </source>
</evidence>
<comment type="pathway">
    <text evidence="1">Cofactor biosynthesis; NAD(+) biosynthesis; nicotinate D-ribonucleotide from quinolinate: step 1/1.</text>
</comment>
<dbReference type="GO" id="GO:0034213">
    <property type="term" value="P:quinolinate catabolic process"/>
    <property type="evidence" value="ECO:0007669"/>
    <property type="project" value="TreeGrafter"/>
</dbReference>
<dbReference type="InterPro" id="IPR037128">
    <property type="entry name" value="Quinolinate_PRibosylTase_N_sf"/>
</dbReference>
<dbReference type="SUPFAM" id="SSF51690">
    <property type="entry name" value="Nicotinate/Quinolinate PRTase C-terminal domain-like"/>
    <property type="match status" value="1"/>
</dbReference>
<dbReference type="Pfam" id="PF02749">
    <property type="entry name" value="QRPTase_N"/>
    <property type="match status" value="1"/>
</dbReference>
<dbReference type="InterPro" id="IPR002638">
    <property type="entry name" value="Quinolinate_PRibosylTrfase_C"/>
</dbReference>
<evidence type="ECO:0000256" key="3">
    <source>
        <dbReference type="ARBA" id="ARBA00011944"/>
    </source>
</evidence>
<evidence type="ECO:0000259" key="7">
    <source>
        <dbReference type="Pfam" id="PF01729"/>
    </source>
</evidence>
<feature type="non-terminal residue" evidence="9">
    <location>
        <position position="273"/>
    </location>
</feature>
<dbReference type="EMBL" id="UINC01164267">
    <property type="protein sequence ID" value="SVD65027.1"/>
    <property type="molecule type" value="Genomic_DNA"/>
</dbReference>
<comment type="similarity">
    <text evidence="2">Belongs to the NadC/ModD family.</text>
</comment>
<sequence>EPAALSHFRQRLSWDDLDKDAIRKLVRLAADEDLHGKGLKNEATQTGDQTTISMGVSGLGTAAIVAREPLVACGLPMIPLILEEFEVENAAVENSKSDGDEVEVGETLAFISGAAVGLLTAERTLLNFIQRLSGVATASKAFVKALSGTKTDLLDTRKTTPGHRALEKYATATGGFFNHRYGLNDRILVKDNHLAANRATKGKKLAESVARLKGTGANLLVEVEVDCSEQIAPVLSAGVDAILLDNFSVEEVAEAVEEIEDRAVVEASGGITL</sequence>
<accession>A0A382X1D9</accession>
<dbReference type="Gene3D" id="3.20.20.70">
    <property type="entry name" value="Aldolase class I"/>
    <property type="match status" value="1"/>
</dbReference>
<evidence type="ECO:0000256" key="5">
    <source>
        <dbReference type="ARBA" id="ARBA00022676"/>
    </source>
</evidence>
<dbReference type="GO" id="GO:0004514">
    <property type="term" value="F:nicotinate-nucleotide diphosphorylase (carboxylating) activity"/>
    <property type="evidence" value="ECO:0007669"/>
    <property type="project" value="UniProtKB-EC"/>
</dbReference>
<evidence type="ECO:0000259" key="8">
    <source>
        <dbReference type="Pfam" id="PF02749"/>
    </source>
</evidence>
<dbReference type="InterPro" id="IPR027277">
    <property type="entry name" value="NadC/ModD"/>
</dbReference>
<dbReference type="PANTHER" id="PTHR32179">
    <property type="entry name" value="NICOTINATE-NUCLEOTIDE PYROPHOSPHORYLASE [CARBOXYLATING]"/>
    <property type="match status" value="1"/>
</dbReference>
<protein>
    <recommendedName>
        <fullName evidence="3">nicotinate-nucleotide diphosphorylase (carboxylating)</fullName>
        <ecNumber evidence="3">2.4.2.19</ecNumber>
    </recommendedName>
</protein>
<feature type="domain" description="Quinolinate phosphoribosyl transferase C-terminal" evidence="7">
    <location>
        <begin position="135"/>
        <end position="273"/>
    </location>
</feature>
<reference evidence="9" key="1">
    <citation type="submission" date="2018-05" db="EMBL/GenBank/DDBJ databases">
        <authorList>
            <person name="Lanie J.A."/>
            <person name="Ng W.-L."/>
            <person name="Kazmierczak K.M."/>
            <person name="Andrzejewski T.M."/>
            <person name="Davidsen T.M."/>
            <person name="Wayne K.J."/>
            <person name="Tettelin H."/>
            <person name="Glass J.I."/>
            <person name="Rusch D."/>
            <person name="Podicherti R."/>
            <person name="Tsui H.-C.T."/>
            <person name="Winkler M.E."/>
        </authorList>
    </citation>
    <scope>NUCLEOTIDE SEQUENCE</scope>
</reference>
<dbReference type="InterPro" id="IPR036068">
    <property type="entry name" value="Nicotinate_pribotase-like_C"/>
</dbReference>
<dbReference type="EC" id="2.4.2.19" evidence="3"/>
<evidence type="ECO:0000256" key="6">
    <source>
        <dbReference type="ARBA" id="ARBA00022679"/>
    </source>
</evidence>
<organism evidence="9">
    <name type="scientific">marine metagenome</name>
    <dbReference type="NCBI Taxonomy" id="408172"/>
    <lineage>
        <taxon>unclassified sequences</taxon>
        <taxon>metagenomes</taxon>
        <taxon>ecological metagenomes</taxon>
    </lineage>
</organism>
<evidence type="ECO:0000313" key="9">
    <source>
        <dbReference type="EMBL" id="SVD65027.1"/>
    </source>
</evidence>
<gene>
    <name evidence="9" type="ORF">METZ01_LOCUS417881</name>
</gene>
<dbReference type="PANTHER" id="PTHR32179:SF3">
    <property type="entry name" value="NICOTINATE-NUCLEOTIDE PYROPHOSPHORYLASE [CARBOXYLATING]"/>
    <property type="match status" value="1"/>
</dbReference>
<dbReference type="FunFam" id="3.20.20.70:FF:000030">
    <property type="entry name" value="Nicotinate-nucleotide pyrophosphorylase, carboxylating"/>
    <property type="match status" value="1"/>
</dbReference>
<dbReference type="InterPro" id="IPR013785">
    <property type="entry name" value="Aldolase_TIM"/>
</dbReference>
<dbReference type="InterPro" id="IPR022412">
    <property type="entry name" value="Quinolinate_PRibosylTrfase_N"/>
</dbReference>
<dbReference type="SUPFAM" id="SSF54675">
    <property type="entry name" value="Nicotinate/Quinolinate PRTase N-terminal domain-like"/>
    <property type="match status" value="1"/>
</dbReference>
<keyword evidence="4" id="KW-0662">Pyridine nucleotide biosynthesis</keyword>
<dbReference type="AlphaFoldDB" id="A0A382X1D9"/>
<evidence type="ECO:0000256" key="2">
    <source>
        <dbReference type="ARBA" id="ARBA00009400"/>
    </source>
</evidence>
<evidence type="ECO:0000256" key="4">
    <source>
        <dbReference type="ARBA" id="ARBA00022642"/>
    </source>
</evidence>